<dbReference type="GO" id="GO:0015562">
    <property type="term" value="F:efflux transmembrane transporter activity"/>
    <property type="evidence" value="ECO:0007669"/>
    <property type="project" value="InterPro"/>
</dbReference>
<dbReference type="KEGG" id="aiq:Azoinq_02880"/>
<keyword evidence="4" id="KW-1134">Transmembrane beta strand</keyword>
<comment type="subcellular location">
    <subcellularLocation>
        <location evidence="1">Cell outer membrane</location>
    </subcellularLocation>
</comment>
<comment type="similarity">
    <text evidence="2">Belongs to the outer membrane factor (OMF) (TC 1.B.17) family.</text>
</comment>
<dbReference type="InterPro" id="IPR003423">
    <property type="entry name" value="OMP_efflux"/>
</dbReference>
<evidence type="ECO:0000256" key="5">
    <source>
        <dbReference type="ARBA" id="ARBA00022692"/>
    </source>
</evidence>
<dbReference type="InterPro" id="IPR051906">
    <property type="entry name" value="TolC-like"/>
</dbReference>
<evidence type="ECO:0000256" key="4">
    <source>
        <dbReference type="ARBA" id="ARBA00022452"/>
    </source>
</evidence>
<evidence type="ECO:0000256" key="6">
    <source>
        <dbReference type="ARBA" id="ARBA00023136"/>
    </source>
</evidence>
<evidence type="ECO:0000313" key="8">
    <source>
        <dbReference type="EMBL" id="QWT49573.1"/>
    </source>
</evidence>
<dbReference type="GO" id="GO:1990281">
    <property type="term" value="C:efflux pump complex"/>
    <property type="evidence" value="ECO:0007669"/>
    <property type="project" value="TreeGrafter"/>
</dbReference>
<dbReference type="Pfam" id="PF02321">
    <property type="entry name" value="OEP"/>
    <property type="match status" value="1"/>
</dbReference>
<keyword evidence="9" id="KW-1185">Reference proteome</keyword>
<reference evidence="8" key="1">
    <citation type="submission" date="2020-11" db="EMBL/GenBank/DDBJ databases">
        <title>Azospira inquinata sp. nov.</title>
        <authorList>
            <person name="Moe W.M."/>
            <person name="Mikes M.C."/>
        </authorList>
    </citation>
    <scope>NUCLEOTIDE SEQUENCE</scope>
    <source>
        <strain evidence="8">Azo-3</strain>
    </source>
</reference>
<organism evidence="8 9">
    <name type="scientific">Azospira inquinata</name>
    <dbReference type="NCBI Taxonomy" id="2785627"/>
    <lineage>
        <taxon>Bacteria</taxon>
        <taxon>Pseudomonadati</taxon>
        <taxon>Pseudomonadota</taxon>
        <taxon>Betaproteobacteria</taxon>
        <taxon>Rhodocyclales</taxon>
        <taxon>Rhodocyclaceae</taxon>
        <taxon>Azospira</taxon>
    </lineage>
</organism>
<gene>
    <name evidence="8" type="ORF">Azoinq_02880</name>
</gene>
<evidence type="ECO:0000313" key="9">
    <source>
        <dbReference type="Proteomes" id="UP000683428"/>
    </source>
</evidence>
<keyword evidence="5" id="KW-0812">Transmembrane</keyword>
<dbReference type="PANTHER" id="PTHR30026:SF20">
    <property type="entry name" value="OUTER MEMBRANE PROTEIN TOLC"/>
    <property type="match status" value="1"/>
</dbReference>
<dbReference type="GO" id="GO:0009279">
    <property type="term" value="C:cell outer membrane"/>
    <property type="evidence" value="ECO:0007669"/>
    <property type="project" value="UniProtKB-SubCell"/>
</dbReference>
<proteinExistence type="inferred from homology"/>
<name>A0A975SNE4_9RHOO</name>
<keyword evidence="6" id="KW-0472">Membrane</keyword>
<evidence type="ECO:0000256" key="1">
    <source>
        <dbReference type="ARBA" id="ARBA00004442"/>
    </source>
</evidence>
<dbReference type="RefSeq" id="WP_216126523.1">
    <property type="nucleotide sequence ID" value="NZ_CP064782.1"/>
</dbReference>
<dbReference type="EMBL" id="CP064782">
    <property type="protein sequence ID" value="QWT49573.1"/>
    <property type="molecule type" value="Genomic_DNA"/>
</dbReference>
<protein>
    <submittedName>
        <fullName evidence="8">TolC family protein</fullName>
    </submittedName>
</protein>
<sequence>MPHPHFPRPLRPLGLILGLCYALSGPAWGAEGLPTPPYPSADLPPLQAALQAIRNAPMAKEADAMLSAEQANRKRLEAGPYEWTTRLTTQQRRVNPSDERFREWQGALEHTLRLPGKAALDAKIGAQGEATAHTALGDALHETSRSLLQTWFDWLRARETARQWAAQADSQEKQRRTTTRRVQLGDAPKLELMQAEAAAAQAQAAREQARLQEQVALAALSARFPTLPRPENIHPSEPQPLEPGPWQERLLTQSHELTLARAQTEHARLLASRADADKLPDPTVGVQIGSERAGEERLAALTLTIPLPGGARRAAADQQVALSSAAASREAAAQAKVSAEVAGLLATARAAYDSWRLAEDAARRMEESAHLMGRAYQLGEAGIAELLVAQRQANEARLGANRARLDALEARYRVYVDAHLLWDADED</sequence>
<dbReference type="PANTHER" id="PTHR30026">
    <property type="entry name" value="OUTER MEMBRANE PROTEIN TOLC"/>
    <property type="match status" value="1"/>
</dbReference>
<keyword evidence="7" id="KW-0998">Cell outer membrane</keyword>
<evidence type="ECO:0000256" key="3">
    <source>
        <dbReference type="ARBA" id="ARBA00022448"/>
    </source>
</evidence>
<dbReference type="GO" id="GO:0015288">
    <property type="term" value="F:porin activity"/>
    <property type="evidence" value="ECO:0007669"/>
    <property type="project" value="TreeGrafter"/>
</dbReference>
<keyword evidence="3" id="KW-0813">Transport</keyword>
<dbReference type="Proteomes" id="UP000683428">
    <property type="component" value="Chromosome"/>
</dbReference>
<accession>A0A975SNE4</accession>
<evidence type="ECO:0000256" key="7">
    <source>
        <dbReference type="ARBA" id="ARBA00023237"/>
    </source>
</evidence>
<dbReference type="AlphaFoldDB" id="A0A975SNE4"/>
<evidence type="ECO:0000256" key="2">
    <source>
        <dbReference type="ARBA" id="ARBA00007613"/>
    </source>
</evidence>